<dbReference type="EMBL" id="BAABIQ010000005">
    <property type="protein sequence ID" value="GAA4783852.1"/>
    <property type="molecule type" value="Genomic_DNA"/>
</dbReference>
<dbReference type="InterPro" id="IPR003538">
    <property type="entry name" value="TonB"/>
</dbReference>
<gene>
    <name evidence="13" type="ORF">GCM10023231_09400</name>
</gene>
<dbReference type="PANTHER" id="PTHR33446:SF2">
    <property type="entry name" value="PROTEIN TONB"/>
    <property type="match status" value="1"/>
</dbReference>
<dbReference type="Proteomes" id="UP001501411">
    <property type="component" value="Unassembled WGS sequence"/>
</dbReference>
<feature type="domain" description="TonB C-terminal" evidence="12">
    <location>
        <begin position="183"/>
        <end position="275"/>
    </location>
</feature>
<organism evidence="13 14">
    <name type="scientific">Olivibacter ginsenosidimutans</name>
    <dbReference type="NCBI Taxonomy" id="1176537"/>
    <lineage>
        <taxon>Bacteria</taxon>
        <taxon>Pseudomonadati</taxon>
        <taxon>Bacteroidota</taxon>
        <taxon>Sphingobacteriia</taxon>
        <taxon>Sphingobacteriales</taxon>
        <taxon>Sphingobacteriaceae</taxon>
        <taxon>Olivibacter</taxon>
    </lineage>
</organism>
<evidence type="ECO:0000256" key="7">
    <source>
        <dbReference type="ARBA" id="ARBA00022927"/>
    </source>
</evidence>
<evidence type="ECO:0000256" key="3">
    <source>
        <dbReference type="ARBA" id="ARBA00022448"/>
    </source>
</evidence>
<dbReference type="InterPro" id="IPR037682">
    <property type="entry name" value="TonB_C"/>
</dbReference>
<dbReference type="NCBIfam" id="TIGR01352">
    <property type="entry name" value="tonB_Cterm"/>
    <property type="match status" value="1"/>
</dbReference>
<evidence type="ECO:0000256" key="2">
    <source>
        <dbReference type="ARBA" id="ARBA00006555"/>
    </source>
</evidence>
<dbReference type="PROSITE" id="PS52015">
    <property type="entry name" value="TONB_CTD"/>
    <property type="match status" value="1"/>
</dbReference>
<dbReference type="Pfam" id="PF03544">
    <property type="entry name" value="TonB_C"/>
    <property type="match status" value="1"/>
</dbReference>
<comment type="similarity">
    <text evidence="2">Belongs to the TonB family.</text>
</comment>
<keyword evidence="7" id="KW-0653">Protein transport</keyword>
<name>A0ABP9ANX2_9SPHI</name>
<keyword evidence="14" id="KW-1185">Reference proteome</keyword>
<feature type="transmembrane region" description="Helical" evidence="11">
    <location>
        <begin position="39"/>
        <end position="57"/>
    </location>
</feature>
<dbReference type="RefSeq" id="WP_345230565.1">
    <property type="nucleotide sequence ID" value="NZ_BAABIQ010000005.1"/>
</dbReference>
<evidence type="ECO:0000313" key="14">
    <source>
        <dbReference type="Proteomes" id="UP001501411"/>
    </source>
</evidence>
<keyword evidence="6 11" id="KW-0812">Transmembrane</keyword>
<evidence type="ECO:0000256" key="6">
    <source>
        <dbReference type="ARBA" id="ARBA00022692"/>
    </source>
</evidence>
<dbReference type="PANTHER" id="PTHR33446">
    <property type="entry name" value="PROTEIN TONB-RELATED"/>
    <property type="match status" value="1"/>
</dbReference>
<evidence type="ECO:0000256" key="5">
    <source>
        <dbReference type="ARBA" id="ARBA00022519"/>
    </source>
</evidence>
<keyword evidence="4" id="KW-1003">Cell membrane</keyword>
<evidence type="ECO:0000256" key="10">
    <source>
        <dbReference type="SAM" id="MobiDB-lite"/>
    </source>
</evidence>
<dbReference type="PRINTS" id="PR01374">
    <property type="entry name" value="TONBPROTEIN"/>
</dbReference>
<accession>A0ABP9ANX2</accession>
<comment type="subcellular location">
    <subcellularLocation>
        <location evidence="1">Cell inner membrane</location>
        <topology evidence="1">Single-pass membrane protein</topology>
        <orientation evidence="1">Periplasmic side</orientation>
    </subcellularLocation>
</comment>
<evidence type="ECO:0000259" key="12">
    <source>
        <dbReference type="PROSITE" id="PS52015"/>
    </source>
</evidence>
<dbReference type="InterPro" id="IPR051045">
    <property type="entry name" value="TonB-dependent_transducer"/>
</dbReference>
<evidence type="ECO:0000256" key="1">
    <source>
        <dbReference type="ARBA" id="ARBA00004383"/>
    </source>
</evidence>
<evidence type="ECO:0000256" key="8">
    <source>
        <dbReference type="ARBA" id="ARBA00022989"/>
    </source>
</evidence>
<dbReference type="Gene3D" id="3.30.1150.10">
    <property type="match status" value="1"/>
</dbReference>
<dbReference type="SUPFAM" id="SSF74653">
    <property type="entry name" value="TolA/TonB C-terminal domain"/>
    <property type="match status" value="1"/>
</dbReference>
<reference evidence="14" key="1">
    <citation type="journal article" date="2019" name="Int. J. Syst. Evol. Microbiol.">
        <title>The Global Catalogue of Microorganisms (GCM) 10K type strain sequencing project: providing services to taxonomists for standard genome sequencing and annotation.</title>
        <authorList>
            <consortium name="The Broad Institute Genomics Platform"/>
            <consortium name="The Broad Institute Genome Sequencing Center for Infectious Disease"/>
            <person name="Wu L."/>
            <person name="Ma J."/>
        </authorList>
    </citation>
    <scope>NUCLEOTIDE SEQUENCE [LARGE SCALE GENOMIC DNA]</scope>
    <source>
        <strain evidence="14">JCM 18200</strain>
    </source>
</reference>
<evidence type="ECO:0000256" key="4">
    <source>
        <dbReference type="ARBA" id="ARBA00022475"/>
    </source>
</evidence>
<keyword evidence="8 11" id="KW-1133">Transmembrane helix</keyword>
<protein>
    <submittedName>
        <fullName evidence="13">Energy transducer TonB</fullName>
    </submittedName>
</protein>
<evidence type="ECO:0000313" key="13">
    <source>
        <dbReference type="EMBL" id="GAA4783852.1"/>
    </source>
</evidence>
<feature type="compositionally biased region" description="Pro residues" evidence="10">
    <location>
        <begin position="80"/>
        <end position="112"/>
    </location>
</feature>
<evidence type="ECO:0000256" key="9">
    <source>
        <dbReference type="ARBA" id="ARBA00023136"/>
    </source>
</evidence>
<comment type="caution">
    <text evidence="13">The sequence shown here is derived from an EMBL/GenBank/DDBJ whole genome shotgun (WGS) entry which is preliminary data.</text>
</comment>
<keyword evidence="9 11" id="KW-0472">Membrane</keyword>
<dbReference type="InterPro" id="IPR006260">
    <property type="entry name" value="TonB/TolA_C"/>
</dbReference>
<evidence type="ECO:0000256" key="11">
    <source>
        <dbReference type="SAM" id="Phobius"/>
    </source>
</evidence>
<proteinExistence type="inferred from homology"/>
<keyword evidence="5" id="KW-0997">Cell inner membrane</keyword>
<feature type="compositionally biased region" description="Basic and acidic residues" evidence="10">
    <location>
        <begin position="117"/>
        <end position="134"/>
    </location>
</feature>
<keyword evidence="3" id="KW-0813">Transport</keyword>
<feature type="region of interest" description="Disordered" evidence="10">
    <location>
        <begin position="75"/>
        <end position="153"/>
    </location>
</feature>
<sequence length="275" mass="30322">MSKLDIFKPEWLDVVFAGRNKAYGAYDLRSISPKYTSRALLIGILLFVGLISSPMIIKALRGDQVEEAPKVIETEVTLSEPPPVNEEEPPPPPPVEPPPPRVDQVRMPPPKVVPAEQVREEEPPTVEELKKADPGPKTIAGDPTADIRIDMPVGEGPKDAQVTEEGSGIMDFSAVEVQPTFPGGMQAFYKWVSQNYRYPEMAKEQGVNGSIHVSFVVERDGSLTDIKVIRDLKYGTGDEAVRMLKSSPKWKPGIQNGRPVRVSYSLPIKLNLQGM</sequence>